<dbReference type="Gene3D" id="3.30.559.10">
    <property type="entry name" value="Chloramphenicol acetyltransferase-like domain"/>
    <property type="match status" value="2"/>
</dbReference>
<dbReference type="InterPro" id="IPR029058">
    <property type="entry name" value="AB_hydrolase_fold"/>
</dbReference>
<evidence type="ECO:0000259" key="5">
    <source>
        <dbReference type="PROSITE" id="PS50075"/>
    </source>
</evidence>
<dbReference type="InterPro" id="IPR025110">
    <property type="entry name" value="AMP-bd_C"/>
</dbReference>
<evidence type="ECO:0000256" key="1">
    <source>
        <dbReference type="ARBA" id="ARBA00001957"/>
    </source>
</evidence>
<dbReference type="Pfam" id="PF00501">
    <property type="entry name" value="AMP-binding"/>
    <property type="match status" value="1"/>
</dbReference>
<dbReference type="SUPFAM" id="SSF52777">
    <property type="entry name" value="CoA-dependent acyltransferases"/>
    <property type="match status" value="4"/>
</dbReference>
<dbReference type="InterPro" id="IPR023213">
    <property type="entry name" value="CAT-like_dom_sf"/>
</dbReference>
<evidence type="ECO:0000256" key="4">
    <source>
        <dbReference type="ARBA" id="ARBA00022737"/>
    </source>
</evidence>
<dbReference type="InterPro" id="IPR020806">
    <property type="entry name" value="PKS_PP-bd"/>
</dbReference>
<dbReference type="Gene3D" id="1.10.1200.10">
    <property type="entry name" value="ACP-like"/>
    <property type="match status" value="1"/>
</dbReference>
<dbReference type="Proteomes" id="UP001558535">
    <property type="component" value="Unassembled WGS sequence"/>
</dbReference>
<dbReference type="PROSITE" id="PS00455">
    <property type="entry name" value="AMP_BINDING"/>
    <property type="match status" value="1"/>
</dbReference>
<dbReference type="InterPro" id="IPR006162">
    <property type="entry name" value="Ppantetheine_attach_site"/>
</dbReference>
<dbReference type="InterPro" id="IPR020845">
    <property type="entry name" value="AMP-binding_CS"/>
</dbReference>
<name>A0ABV3WLS2_9BURK</name>
<dbReference type="Pfam" id="PF13193">
    <property type="entry name" value="AMP-binding_C"/>
    <property type="match status" value="2"/>
</dbReference>
<dbReference type="SUPFAM" id="SSF56801">
    <property type="entry name" value="Acetyl-CoA synthetase-like"/>
    <property type="match status" value="2"/>
</dbReference>
<feature type="domain" description="Carrier" evidence="5">
    <location>
        <begin position="188"/>
        <end position="262"/>
    </location>
</feature>
<dbReference type="InterPro" id="IPR000873">
    <property type="entry name" value="AMP-dep_synth/lig_dom"/>
</dbReference>
<gene>
    <name evidence="6" type="ORF">AB3X84_29980</name>
</gene>
<dbReference type="InterPro" id="IPR001242">
    <property type="entry name" value="Condensation_dom"/>
</dbReference>
<keyword evidence="2" id="KW-0596">Phosphopantetheine</keyword>
<dbReference type="Gene3D" id="3.30.559.30">
    <property type="entry name" value="Nonribosomal peptide synthetase, condensation domain"/>
    <property type="match status" value="2"/>
</dbReference>
<evidence type="ECO:0000256" key="3">
    <source>
        <dbReference type="ARBA" id="ARBA00022553"/>
    </source>
</evidence>
<evidence type="ECO:0000256" key="2">
    <source>
        <dbReference type="ARBA" id="ARBA00022450"/>
    </source>
</evidence>
<dbReference type="EMBL" id="JBFPKE010000029">
    <property type="protein sequence ID" value="MEX3754199.1"/>
    <property type="molecule type" value="Genomic_DNA"/>
</dbReference>
<dbReference type="InterPro" id="IPR010060">
    <property type="entry name" value="NRPS_synth"/>
</dbReference>
<evidence type="ECO:0000313" key="7">
    <source>
        <dbReference type="Proteomes" id="UP001558535"/>
    </source>
</evidence>
<evidence type="ECO:0000313" key="6">
    <source>
        <dbReference type="EMBL" id="MEX3754199.1"/>
    </source>
</evidence>
<accession>A0ABV3WLS2</accession>
<dbReference type="Gene3D" id="2.30.38.10">
    <property type="entry name" value="Luciferase, Domain 3"/>
    <property type="match status" value="2"/>
</dbReference>
<dbReference type="Pfam" id="PF00550">
    <property type="entry name" value="PP-binding"/>
    <property type="match status" value="2"/>
</dbReference>
<dbReference type="SMART" id="SM00823">
    <property type="entry name" value="PKS_PP"/>
    <property type="match status" value="2"/>
</dbReference>
<proteinExistence type="predicted"/>
<comment type="caution">
    <text evidence="6">The sequence shown here is derived from an EMBL/GenBank/DDBJ whole genome shotgun (WGS) entry which is preliminary data.</text>
</comment>
<dbReference type="InterPro" id="IPR036736">
    <property type="entry name" value="ACP-like_sf"/>
</dbReference>
<protein>
    <submittedName>
        <fullName evidence="6">Amino acid adenylation domain-containing protein</fullName>
    </submittedName>
</protein>
<dbReference type="Pfam" id="PF00668">
    <property type="entry name" value="Condensation"/>
    <property type="match status" value="2"/>
</dbReference>
<dbReference type="PANTHER" id="PTHR45527">
    <property type="entry name" value="NONRIBOSOMAL PEPTIDE SYNTHETASE"/>
    <property type="match status" value="1"/>
</dbReference>
<keyword evidence="3" id="KW-0597">Phosphoprotein</keyword>
<dbReference type="InterPro" id="IPR010071">
    <property type="entry name" value="AA_adenyl_dom"/>
</dbReference>
<reference evidence="6 7" key="1">
    <citation type="submission" date="2024-07" db="EMBL/GenBank/DDBJ databases">
        <title>A survey of Mimosa microsymbionts across Brazilian biomes reveals a high diversity of Paraburkholderia nodulating endemic species, but also that Cupriavidus is common as a symbiont of widespread species.</title>
        <authorList>
            <person name="Rouws L."/>
            <person name="Barauna A."/>
            <person name="Beukes C."/>
            <person name="Rouws J.R.C."/>
            <person name="De Faria S.M."/>
            <person name="Gross E."/>
            <person name="Bueno Dos Reis Junior F."/>
            <person name="Simon M.F."/>
            <person name="Maluk M."/>
            <person name="Odee D.W."/>
            <person name="Kenicer G."/>
            <person name="Young J.P.W."/>
            <person name="Reis V.M."/>
            <person name="Zilli J."/>
            <person name="James E.K."/>
        </authorList>
    </citation>
    <scope>NUCLEOTIDE SEQUENCE [LARGE SCALE GENOMIC DNA]</scope>
    <source>
        <strain evidence="6 7">BR14375</strain>
    </source>
</reference>
<dbReference type="Gene3D" id="3.40.50.980">
    <property type="match status" value="2"/>
</dbReference>
<dbReference type="NCBIfam" id="TIGR01733">
    <property type="entry name" value="AA-adenyl-dom"/>
    <property type="match status" value="1"/>
</dbReference>
<sequence>MLDTFGDEAPVGGLGELCIGGPTVARGYLGRAGLTAERFVPDPYGEPGARVYRSGDLCRMRADGTVEFLGRLDQQVKLRGQRIELGEIEAVLRQCEGVREAAVMVVGEGQKQRLAAYVAGGGEIADASATAAHTPDAAHLQRELEQKLPGYMVPSSVTVLARLPWMPNGKLDRAALPAPRAEARERVAPANEVESALLSIWSAVLGRDDLGVTENFFEAGGDSIQSLQIIARAREAGWRLTPRQIFEHPTVAALAQRAQRLDAPGAHAPDDGAALGLTPIQRLFFERYPHGESHWNQAVLLKVKGRLVPEALERAVAALQARHDALRLRFVQEAGAWQQVADAAHTSPTPQTAVVRHETLGSLADLKAACERIQSSLDIVQGPVWRVGHFETPDETRVLIAIHHLSVDGVSWRVLLEELQTAYEQAERAEPIQLPAPSMPWRAWVRALHQYSQSEAVQSEASWWDDALRETQAASELPLRPPAGTRVAESGTIDWTLDASRTRDLLHNASRAYRTRVDELLLAALAQALGAWSGAAEIAVELEGHGREDVIDGADLSRTVGWFTTRFPVALPAASAAPGDALVAVKERVRAVPNKGLHWGLLDASRMRPRPAISFNYLGRFDQSFDPASRFAFSSEDAGSSYGEGARLDYALDLNGIVTGETLLLRWRYDPARIDRENVERIVAAFGQQVDALIAHCLAAPPGATASDFPLSGLDQRQLRALNLALGGVADIYPATPLQQGLLYHSELQQGEGVYVNQVQLTLDDRLDATALRAAWQAAVARHDMLRTRFEWRHGESALQIVQREAVLPFAVHDWRNEEDYDACLGRWRSADVAAGIDPSRAPLMRVNVFRRPDGRFDLVRTHHHVLTDGWSGARLLAEVFDDYERTLGVCAHPAQSMPPSYRRYVEWLAAQPDPREWWMRRLEAADDFGTLTASLAAPRDTAARATAAELPQPPLAASPKIALELDATLDARVRRAAQRHRVTLNTLMQGAWAVLLARLSGKASVAFGVTVAGRPTSLPGADEMFGLFINSLPVLATVPGDMSVPAWLGALQSYNLQMREVEHTPLASLQQWAGRSGDALFDTLIVFENYPVAARAASTEVGALRIDRVDSFERTHYPLTLTILPATRIQLQWQWDSRRLAHAQMEQLQRHYLALLEQLADEGECAPRFVGELAVRRSGLPAEPLLASLPAWRACHERFAVEAARVPQRIAVRQNGEAFDYATLARWSAAIDARLRANGVAREERVAVCMRRSPALIASMLGVWRSGAAYVPLDPSFPAGRLADMLDDAGVTRVIVDEEGRARLGSVLDSRIVLEAGTVQAVGDAQALAGNAASAALPALPCDASQLAYVIYTSGSTGRPKGVAISHGALARLLASVGIAPGLNQDDILLSVTTPSFDISLLEFCLPLTRGACVELADVQTVADGVALARLIDESGATFMQATPSGWRLLIEAGWRGASRRRLTGIAGGEPLPADLAAQLAKRGVELWNLYGPTETTIWSSCARVPQDSPITVGRALHANALRIVDATGQLTPQGGIGELCIGGDNLARGYLGRPGLTAERFVPDPYGPPGARMYRTGDMGRERLDGEFECLGRIDQQVKLRGYRIELGEIEAALRGCDGVLDAAVALAPGAGDAEAKLVAYVVPEAAGEAHAVPAGWRQALAARLPGYMIPAAFHVTNALPRTANGKLDRNALLRFEAMPTADIAWVEPSGETERLIARLFGDVLGLARVGADGDFFALGGHSLAAVRLVARLSEQLGRKVALAALFDCPTPALLAALLFPPVEDEAGRAMSPRGVTGDELQALDELFDELE</sequence>
<organism evidence="6 7">
    <name type="scientific">Paraburkholderia phenoliruptrix</name>
    <dbReference type="NCBI Taxonomy" id="252970"/>
    <lineage>
        <taxon>Bacteria</taxon>
        <taxon>Pseudomonadati</taxon>
        <taxon>Pseudomonadota</taxon>
        <taxon>Betaproteobacteria</taxon>
        <taxon>Burkholderiales</taxon>
        <taxon>Burkholderiaceae</taxon>
        <taxon>Paraburkholderia</taxon>
    </lineage>
</organism>
<comment type="cofactor">
    <cofactor evidence="1">
        <name>pantetheine 4'-phosphate</name>
        <dbReference type="ChEBI" id="CHEBI:47942"/>
    </cofactor>
</comment>
<dbReference type="PANTHER" id="PTHR45527:SF1">
    <property type="entry name" value="FATTY ACID SYNTHASE"/>
    <property type="match status" value="1"/>
</dbReference>
<dbReference type="PROSITE" id="PS00012">
    <property type="entry name" value="PHOSPHOPANTETHEINE"/>
    <property type="match status" value="2"/>
</dbReference>
<dbReference type="Gene3D" id="3.30.300.30">
    <property type="match status" value="2"/>
</dbReference>
<dbReference type="CDD" id="cd19534">
    <property type="entry name" value="E_NRPS"/>
    <property type="match status" value="1"/>
</dbReference>
<dbReference type="Gene3D" id="3.40.50.1820">
    <property type="entry name" value="alpha/beta hydrolase"/>
    <property type="match status" value="1"/>
</dbReference>
<dbReference type="PROSITE" id="PS50075">
    <property type="entry name" value="CARRIER"/>
    <property type="match status" value="2"/>
</dbReference>
<keyword evidence="7" id="KW-1185">Reference proteome</keyword>
<feature type="domain" description="Carrier" evidence="5">
    <location>
        <begin position="1710"/>
        <end position="1785"/>
    </location>
</feature>
<dbReference type="InterPro" id="IPR009081">
    <property type="entry name" value="PP-bd_ACP"/>
</dbReference>
<dbReference type="SUPFAM" id="SSF47336">
    <property type="entry name" value="ACP-like"/>
    <property type="match status" value="2"/>
</dbReference>
<dbReference type="InterPro" id="IPR045851">
    <property type="entry name" value="AMP-bd_C_sf"/>
</dbReference>
<dbReference type="NCBIfam" id="TIGR01720">
    <property type="entry name" value="NRPS-para261"/>
    <property type="match status" value="1"/>
</dbReference>
<keyword evidence="4" id="KW-0677">Repeat</keyword>